<keyword evidence="3 6" id="KW-0808">Transferase</keyword>
<dbReference type="OMA" id="MSAFQTG"/>
<evidence type="ECO:0000259" key="4">
    <source>
        <dbReference type="Pfam" id="PF08241"/>
    </source>
</evidence>
<dbReference type="EC" id="3.4.24.71" evidence="5"/>
<dbReference type="GO" id="GO:0032259">
    <property type="term" value="P:methylation"/>
    <property type="evidence" value="ECO:0007669"/>
    <property type="project" value="UniProtKB-KW"/>
</dbReference>
<evidence type="ECO:0000256" key="2">
    <source>
        <dbReference type="ARBA" id="ARBA00022603"/>
    </source>
</evidence>
<comment type="similarity">
    <text evidence="1">Belongs to the methyltransferase superfamily.</text>
</comment>
<dbReference type="GO" id="GO:0008757">
    <property type="term" value="F:S-adenosylmethionine-dependent methyltransferase activity"/>
    <property type="evidence" value="ECO:0007669"/>
    <property type="project" value="InterPro"/>
</dbReference>
<dbReference type="CDD" id="cd02440">
    <property type="entry name" value="AdoMet_MTases"/>
    <property type="match status" value="1"/>
</dbReference>
<dbReference type="STRING" id="4232.A0A251SRM3"/>
<dbReference type="InParanoid" id="A0A251SRM3"/>
<dbReference type="FunFam" id="3.40.50.150:FF:000224">
    <property type="entry name" value="S-adenosyl-L-methionine-dependent methyltransferases superfamily protein"/>
    <property type="match status" value="1"/>
</dbReference>
<dbReference type="Proteomes" id="UP000215914">
    <property type="component" value="Chromosome 13"/>
</dbReference>
<sequence length="229" mass="25937">MTEAYGEAWYWDKRYAKESTASSSFDWYQKYESLAPLLHLYVPPTTRIRILVVGAGNSAFSEGMSKDGYGDIVNIDISSVVIERMRKKYSDSPHLKYIEMDVRDMKAFEAGSFDAVIDKGTLDSLLCGHNSKLNAGKMLEEVERVLKKEGVYILITYGIPAYRLCLLRSHSWAIKLHVIDKVHPGESSKAESWELTRPVPLNSDGSLKDGIHLENMDVHYIYVCTKLSC</sequence>
<reference evidence="5 7" key="1">
    <citation type="journal article" date="2017" name="Nature">
        <title>The sunflower genome provides insights into oil metabolism, flowering and Asterid evolution.</title>
        <authorList>
            <person name="Badouin H."/>
            <person name="Gouzy J."/>
            <person name="Grassa C.J."/>
            <person name="Murat F."/>
            <person name="Staton S.E."/>
            <person name="Cottret L."/>
            <person name="Lelandais-Briere C."/>
            <person name="Owens G.L."/>
            <person name="Carrere S."/>
            <person name="Mayjonade B."/>
            <person name="Legrand L."/>
            <person name="Gill N."/>
            <person name="Kane N.C."/>
            <person name="Bowers J.E."/>
            <person name="Hubner S."/>
            <person name="Bellec A."/>
            <person name="Berard A."/>
            <person name="Berges H."/>
            <person name="Blanchet N."/>
            <person name="Boniface M.C."/>
            <person name="Brunel D."/>
            <person name="Catrice O."/>
            <person name="Chaidir N."/>
            <person name="Claudel C."/>
            <person name="Donnadieu C."/>
            <person name="Faraut T."/>
            <person name="Fievet G."/>
            <person name="Helmstetter N."/>
            <person name="King M."/>
            <person name="Knapp S.J."/>
            <person name="Lai Z."/>
            <person name="Le Paslier M.C."/>
            <person name="Lippi Y."/>
            <person name="Lorenzon L."/>
            <person name="Mandel J.R."/>
            <person name="Marage G."/>
            <person name="Marchand G."/>
            <person name="Marquand E."/>
            <person name="Bret-Mestries E."/>
            <person name="Morien E."/>
            <person name="Nambeesan S."/>
            <person name="Nguyen T."/>
            <person name="Pegot-Espagnet P."/>
            <person name="Pouilly N."/>
            <person name="Raftis F."/>
            <person name="Sallet E."/>
            <person name="Schiex T."/>
            <person name="Thomas J."/>
            <person name="Vandecasteele C."/>
            <person name="Vares D."/>
            <person name="Vear F."/>
            <person name="Vautrin S."/>
            <person name="Crespi M."/>
            <person name="Mangin B."/>
            <person name="Burke J.M."/>
            <person name="Salse J."/>
            <person name="Munos S."/>
            <person name="Vincourt P."/>
            <person name="Rieseberg L.H."/>
            <person name="Langlade N.B."/>
        </authorList>
    </citation>
    <scope>NUCLEOTIDE SEQUENCE [LARGE SCALE GENOMIC DNA]</scope>
    <source>
        <strain evidence="7">cv. SF193</strain>
        <tissue evidence="5">Leaves</tissue>
    </source>
</reference>
<evidence type="ECO:0000313" key="7">
    <source>
        <dbReference type="Proteomes" id="UP000215914"/>
    </source>
</evidence>
<dbReference type="EMBL" id="CM007902">
    <property type="protein sequence ID" value="OTG01495.1"/>
    <property type="molecule type" value="Genomic_DNA"/>
</dbReference>
<evidence type="ECO:0000256" key="3">
    <source>
        <dbReference type="ARBA" id="ARBA00022679"/>
    </source>
</evidence>
<name>A0A251SRM3_HELAN</name>
<dbReference type="InterPro" id="IPR051419">
    <property type="entry name" value="Lys/N-term_MeTrsfase_sf"/>
</dbReference>
<dbReference type="Gramene" id="mRNA:HanXRQr2_Chr13g0587811">
    <property type="protein sequence ID" value="mRNA:HanXRQr2_Chr13g0587811"/>
    <property type="gene ID" value="HanXRQr2_Chr13g0587811"/>
</dbReference>
<accession>A0A251SRM3</accession>
<proteinExistence type="inferred from homology"/>
<gene>
    <name evidence="6" type="ORF">HannXRQ_Chr13g0402711</name>
    <name evidence="5" type="ORF">HanXRQr2_Chr13g0587811</name>
</gene>
<dbReference type="AlphaFoldDB" id="A0A251SRM3"/>
<keyword evidence="5" id="KW-0378">Hydrolase</keyword>
<reference evidence="5" key="3">
    <citation type="submission" date="2020-06" db="EMBL/GenBank/DDBJ databases">
        <title>Helianthus annuus Genome sequencing and assembly Release 2.</title>
        <authorList>
            <person name="Gouzy J."/>
            <person name="Langlade N."/>
            <person name="Munos S."/>
        </authorList>
    </citation>
    <scope>NUCLEOTIDE SEQUENCE</scope>
    <source>
        <tissue evidence="5">Leaves</tissue>
    </source>
</reference>
<protein>
    <submittedName>
        <fullName evidence="5">Endothelin-converting enzyme 1</fullName>
        <ecNumber evidence="5">3.4.24.71</ecNumber>
    </submittedName>
    <submittedName>
        <fullName evidence="6">Putative S-adenosyl-L-methionine-dependent methyltransferases superfamily protein</fullName>
    </submittedName>
</protein>
<dbReference type="SUPFAM" id="SSF53335">
    <property type="entry name" value="S-adenosyl-L-methionine-dependent methyltransferases"/>
    <property type="match status" value="1"/>
</dbReference>
<reference evidence="6" key="2">
    <citation type="submission" date="2017-02" db="EMBL/GenBank/DDBJ databases">
        <title>Sunflower complete genome.</title>
        <authorList>
            <person name="Langlade N."/>
            <person name="Munos S."/>
        </authorList>
    </citation>
    <scope>NUCLEOTIDE SEQUENCE [LARGE SCALE GENOMIC DNA]</scope>
    <source>
        <tissue evidence="6">Leaves</tissue>
    </source>
</reference>
<keyword evidence="2 6" id="KW-0489">Methyltransferase</keyword>
<dbReference type="OrthoDB" id="411785at2759"/>
<dbReference type="GO" id="GO:0009820">
    <property type="term" value="P:alkaloid metabolic process"/>
    <property type="evidence" value="ECO:0007669"/>
    <property type="project" value="UniProtKB-KW"/>
</dbReference>
<dbReference type="InterPro" id="IPR029063">
    <property type="entry name" value="SAM-dependent_MTases_sf"/>
</dbReference>
<dbReference type="InterPro" id="IPR013216">
    <property type="entry name" value="Methyltransf_11"/>
</dbReference>
<evidence type="ECO:0000313" key="6">
    <source>
        <dbReference type="EMBL" id="OTG01495.1"/>
    </source>
</evidence>
<dbReference type="Gene3D" id="3.40.50.150">
    <property type="entry name" value="Vaccinia Virus protein VP39"/>
    <property type="match status" value="1"/>
</dbReference>
<keyword evidence="7" id="KW-1185">Reference proteome</keyword>
<dbReference type="EMBL" id="MNCJ02000328">
    <property type="protein sequence ID" value="KAF5773362.1"/>
    <property type="molecule type" value="Genomic_DNA"/>
</dbReference>
<dbReference type="PANTHER" id="PTHR12176:SF79">
    <property type="entry name" value="METHYLTRANSFERASE TYPE 11 DOMAIN-CONTAINING PROTEIN"/>
    <property type="match status" value="1"/>
</dbReference>
<evidence type="ECO:0000256" key="1">
    <source>
        <dbReference type="ARBA" id="ARBA00008361"/>
    </source>
</evidence>
<feature type="domain" description="Methyltransferase type 11" evidence="4">
    <location>
        <begin position="51"/>
        <end position="153"/>
    </location>
</feature>
<dbReference type="FunCoup" id="A0A251SRM3">
    <property type="interactions" value="20"/>
</dbReference>
<dbReference type="GO" id="GO:0004222">
    <property type="term" value="F:metalloendopeptidase activity"/>
    <property type="evidence" value="ECO:0007669"/>
    <property type="project" value="UniProtKB-EC"/>
</dbReference>
<dbReference type="Pfam" id="PF08241">
    <property type="entry name" value="Methyltransf_11"/>
    <property type="match status" value="1"/>
</dbReference>
<dbReference type="PANTHER" id="PTHR12176">
    <property type="entry name" value="SAM-DEPENDENT METHYLTRANSFERASE SUPERFAMILY PROTEIN"/>
    <property type="match status" value="1"/>
</dbReference>
<organism evidence="6 7">
    <name type="scientific">Helianthus annuus</name>
    <name type="common">Common sunflower</name>
    <dbReference type="NCBI Taxonomy" id="4232"/>
    <lineage>
        <taxon>Eukaryota</taxon>
        <taxon>Viridiplantae</taxon>
        <taxon>Streptophyta</taxon>
        <taxon>Embryophyta</taxon>
        <taxon>Tracheophyta</taxon>
        <taxon>Spermatophyta</taxon>
        <taxon>Magnoliopsida</taxon>
        <taxon>eudicotyledons</taxon>
        <taxon>Gunneridae</taxon>
        <taxon>Pentapetalae</taxon>
        <taxon>asterids</taxon>
        <taxon>campanulids</taxon>
        <taxon>Asterales</taxon>
        <taxon>Asteraceae</taxon>
        <taxon>Asteroideae</taxon>
        <taxon>Heliantheae alliance</taxon>
        <taxon>Heliantheae</taxon>
        <taxon>Helianthus</taxon>
    </lineage>
</organism>
<evidence type="ECO:0000313" key="5">
    <source>
        <dbReference type="EMBL" id="KAF5773362.1"/>
    </source>
</evidence>